<organism evidence="3 4">
    <name type="scientific">Pseudarthrobacter equi</name>
    <dbReference type="NCBI Taxonomy" id="728066"/>
    <lineage>
        <taxon>Bacteria</taxon>
        <taxon>Bacillati</taxon>
        <taxon>Actinomycetota</taxon>
        <taxon>Actinomycetes</taxon>
        <taxon>Micrococcales</taxon>
        <taxon>Micrococcaceae</taxon>
        <taxon>Pseudarthrobacter</taxon>
    </lineage>
</organism>
<keyword evidence="4" id="KW-1185">Reference proteome</keyword>
<proteinExistence type="predicted"/>
<dbReference type="OrthoDB" id="3831145at2"/>
<dbReference type="Gene3D" id="1.20.210.10">
    <property type="entry name" value="Cytochrome c oxidase-like, subunit I domain"/>
    <property type="match status" value="1"/>
</dbReference>
<keyword evidence="2" id="KW-0812">Transmembrane</keyword>
<feature type="transmembrane region" description="Helical" evidence="2">
    <location>
        <begin position="232"/>
        <end position="251"/>
    </location>
</feature>
<gene>
    <name evidence="3" type="ORF">SAMN04489743_3533</name>
</gene>
<feature type="compositionally biased region" description="Polar residues" evidence="1">
    <location>
        <begin position="122"/>
        <end position="143"/>
    </location>
</feature>
<feature type="transmembrane region" description="Helical" evidence="2">
    <location>
        <begin position="153"/>
        <end position="174"/>
    </location>
</feature>
<protein>
    <recommendedName>
        <fullName evidence="5">DUF4064 domain-containing protein</fullName>
    </recommendedName>
</protein>
<reference evidence="4" key="1">
    <citation type="submission" date="2016-10" db="EMBL/GenBank/DDBJ databases">
        <authorList>
            <person name="Varghese N."/>
            <person name="Submissions S."/>
        </authorList>
    </citation>
    <scope>NUCLEOTIDE SEQUENCE [LARGE SCALE GENOMIC DNA]</scope>
    <source>
        <strain evidence="4">IMMIB L-1606</strain>
    </source>
</reference>
<name>A0A1H2B9V3_9MICC</name>
<feature type="transmembrane region" description="Helical" evidence="2">
    <location>
        <begin position="203"/>
        <end position="225"/>
    </location>
</feature>
<feature type="compositionally biased region" description="Pro residues" evidence="1">
    <location>
        <begin position="1"/>
        <end position="11"/>
    </location>
</feature>
<accession>A0A1H2B9V3</accession>
<dbReference type="Proteomes" id="UP000198751">
    <property type="component" value="Chromosome I"/>
</dbReference>
<dbReference type="EMBL" id="LT629779">
    <property type="protein sequence ID" value="SDT54993.1"/>
    <property type="molecule type" value="Genomic_DNA"/>
</dbReference>
<sequence>MSTPPVPPPGSNDPRSGSSNTGNPDTNGDAGNQPPRFGENAPQYGQNAPQYGQNAPQQGQDQPQYGQNAPQYGQNAPQQGQQFSSQPPATPQYGQNAPQQGQQYGQGYGQQFGQNAPGGQQFGQSPYGQSPYPSEQPQPAGSNGVPQLVNISFWLLLAAAAIFVISMLTGLGQLNDPAFRQTFEDQMESSGAAGVTYDDVQGFIGGTLVAFAILGAGLYFLVAFFVRKGKNWARILGTVFAGLSVFGLFGIPTFGTLGTVLGIAAIVLLYLPAAAPYFRKQQPFANPYGGGFSGPYGR</sequence>
<feature type="compositionally biased region" description="Low complexity" evidence="1">
    <location>
        <begin position="46"/>
        <end position="103"/>
    </location>
</feature>
<feature type="compositionally biased region" description="Polar residues" evidence="1">
    <location>
        <begin position="13"/>
        <end position="30"/>
    </location>
</feature>
<evidence type="ECO:0008006" key="5">
    <source>
        <dbReference type="Google" id="ProtNLM"/>
    </source>
</evidence>
<keyword evidence="2" id="KW-0472">Membrane</keyword>
<feature type="transmembrane region" description="Helical" evidence="2">
    <location>
        <begin position="257"/>
        <end position="278"/>
    </location>
</feature>
<evidence type="ECO:0000256" key="2">
    <source>
        <dbReference type="SAM" id="Phobius"/>
    </source>
</evidence>
<feature type="region of interest" description="Disordered" evidence="1">
    <location>
        <begin position="1"/>
        <end position="143"/>
    </location>
</feature>
<dbReference type="InterPro" id="IPR036927">
    <property type="entry name" value="Cyt_c_oxase-like_su1_sf"/>
</dbReference>
<evidence type="ECO:0000313" key="4">
    <source>
        <dbReference type="Proteomes" id="UP000198751"/>
    </source>
</evidence>
<keyword evidence="2" id="KW-1133">Transmembrane helix</keyword>
<evidence type="ECO:0000256" key="1">
    <source>
        <dbReference type="SAM" id="MobiDB-lite"/>
    </source>
</evidence>
<dbReference type="AlphaFoldDB" id="A0A1H2B9V3"/>
<evidence type="ECO:0000313" key="3">
    <source>
        <dbReference type="EMBL" id="SDT54993.1"/>
    </source>
</evidence>
<dbReference type="SUPFAM" id="SSF81442">
    <property type="entry name" value="Cytochrome c oxidase subunit I-like"/>
    <property type="match status" value="1"/>
</dbReference>
<dbReference type="RefSeq" id="WP_091722784.1">
    <property type="nucleotide sequence ID" value="NZ_LT629779.1"/>
</dbReference>